<dbReference type="InterPro" id="IPR006189">
    <property type="entry name" value="CHASE_dom"/>
</dbReference>
<organism evidence="3 4">
    <name type="scientific">Effrenium voratum</name>
    <dbReference type="NCBI Taxonomy" id="2562239"/>
    <lineage>
        <taxon>Eukaryota</taxon>
        <taxon>Sar</taxon>
        <taxon>Alveolata</taxon>
        <taxon>Dinophyceae</taxon>
        <taxon>Suessiales</taxon>
        <taxon>Symbiodiniaceae</taxon>
        <taxon>Effrenium</taxon>
    </lineage>
</organism>
<dbReference type="GO" id="GO:0003824">
    <property type="term" value="F:catalytic activity"/>
    <property type="evidence" value="ECO:0007669"/>
    <property type="project" value="UniProtKB-ARBA"/>
</dbReference>
<reference evidence="3" key="1">
    <citation type="submission" date="2023-08" db="EMBL/GenBank/DDBJ databases">
        <authorList>
            <person name="Chen Y."/>
            <person name="Shah S."/>
            <person name="Dougan E. K."/>
            <person name="Thang M."/>
            <person name="Chan C."/>
        </authorList>
    </citation>
    <scope>NUCLEOTIDE SEQUENCE</scope>
</reference>
<feature type="transmembrane region" description="Helical" evidence="1">
    <location>
        <begin position="344"/>
        <end position="367"/>
    </location>
</feature>
<evidence type="ECO:0000313" key="3">
    <source>
        <dbReference type="EMBL" id="CAJ1380998.1"/>
    </source>
</evidence>
<evidence type="ECO:0000259" key="2">
    <source>
        <dbReference type="PROSITE" id="PS50839"/>
    </source>
</evidence>
<protein>
    <recommendedName>
        <fullName evidence="2">CHASE domain-containing protein</fullName>
    </recommendedName>
</protein>
<feature type="domain" description="CHASE" evidence="2">
    <location>
        <begin position="142"/>
        <end position="330"/>
    </location>
</feature>
<keyword evidence="4" id="KW-1185">Reference proteome</keyword>
<keyword evidence="1" id="KW-0812">Transmembrane</keyword>
<dbReference type="EMBL" id="CAUJNA010000768">
    <property type="protein sequence ID" value="CAJ1380998.1"/>
    <property type="molecule type" value="Genomic_DNA"/>
</dbReference>
<dbReference type="Proteomes" id="UP001178507">
    <property type="component" value="Unassembled WGS sequence"/>
</dbReference>
<keyword evidence="1" id="KW-0472">Membrane</keyword>
<dbReference type="AlphaFoldDB" id="A0AA36I4N9"/>
<sequence>MSMSSTPYGFSTSARLAAESVCTERTQMACRRRIPVWMRWPRFWAVVFVILAIVVVSTYNLTASETSVRIATRASVVDLAETYAGEIRRQIRTSVSSVHALHAMIQIDEGGIIMDNFDGLAATLISTYGGITNLQLAPLGNLQHIYPLVDETQDNRPALGLNLLLDPFMSPAAIQAILQRKTVVVGPLKLLQGGIAIIARRPIFTSFAPAVLPDAWFVKDGVNYTRNCSNPEEQYCSFPGPSQDGTPTFFWGFATMIGRVQELIAPVELHQLELGTERVAGINNFAYELADRRPQAPSDFYAQSSQTESLARAVEVDVDVEEAGITWRLKVAPLNGWPTVSSDFWLRVLVILPVTALLGVGLGLNMIMAMRRKAQQLAKLEDYRHEVISKTILASVTNMNLLQFPMCLLGLQDFLSLGQLISYEKAREAHKLRCIDLTEDAARTCRLEGVAFLSHQWAGFDHPDPEGIQYRTMVKSVQEVVARGIQCSWIWVDYCSIPQGNACQQQTAINSLSVYASYCSVFLSVVPPCKHADNGQDLDIHSYSSRAWCRLESLSYSTCSFDQDRRAAFVCTEDGISDDWEGMINTKSVLDVLGGAFSCCARSHPDGQPCDKQKIVGVMMAIYWRLLATCRDTPQRAERATELLQLVQKDESRYFPATTAYCSGSSCRDVELFDGFLPVLREMFLRDTATEREHRVVVAGVNESLKCLEKAQEDEIDLDFQSL</sequence>
<accession>A0AA36I4N9</accession>
<evidence type="ECO:0000313" key="4">
    <source>
        <dbReference type="Proteomes" id="UP001178507"/>
    </source>
</evidence>
<name>A0AA36I4N9_9DINO</name>
<dbReference type="SMART" id="SM01079">
    <property type="entry name" value="CHASE"/>
    <property type="match status" value="1"/>
</dbReference>
<gene>
    <name evidence="3" type="ORF">EVOR1521_LOCUS8806</name>
</gene>
<evidence type="ECO:0000256" key="1">
    <source>
        <dbReference type="SAM" id="Phobius"/>
    </source>
</evidence>
<feature type="transmembrane region" description="Helical" evidence="1">
    <location>
        <begin position="43"/>
        <end position="61"/>
    </location>
</feature>
<dbReference type="PROSITE" id="PS50839">
    <property type="entry name" value="CHASE"/>
    <property type="match status" value="1"/>
</dbReference>
<comment type="caution">
    <text evidence="3">The sequence shown here is derived from an EMBL/GenBank/DDBJ whole genome shotgun (WGS) entry which is preliminary data.</text>
</comment>
<proteinExistence type="predicted"/>
<keyword evidence="1" id="KW-1133">Transmembrane helix</keyword>